<evidence type="ECO:0008006" key="3">
    <source>
        <dbReference type="Google" id="ProtNLM"/>
    </source>
</evidence>
<evidence type="ECO:0000313" key="2">
    <source>
        <dbReference type="Proteomes" id="UP000734823"/>
    </source>
</evidence>
<proteinExistence type="predicted"/>
<protein>
    <recommendedName>
        <fullName evidence="3">Excreted virulence factor EspC (Type VII ESX diderm)</fullName>
    </recommendedName>
</protein>
<gene>
    <name evidence="1" type="ORF">GPZ80_24705</name>
</gene>
<dbReference type="RefSeq" id="WP_187223469.1">
    <property type="nucleotide sequence ID" value="NZ_JABVED010000016.1"/>
</dbReference>
<name>A0ABR7LCQ8_9PSEU</name>
<dbReference type="Proteomes" id="UP000734823">
    <property type="component" value="Unassembled WGS sequence"/>
</dbReference>
<evidence type="ECO:0000313" key="1">
    <source>
        <dbReference type="EMBL" id="MBC6450363.1"/>
    </source>
</evidence>
<keyword evidence="2" id="KW-1185">Reference proteome</keyword>
<dbReference type="EMBL" id="JABVED010000016">
    <property type="protein sequence ID" value="MBC6450363.1"/>
    <property type="molecule type" value="Genomic_DNA"/>
</dbReference>
<reference evidence="1 2" key="1">
    <citation type="submission" date="2020-06" db="EMBL/GenBank/DDBJ databases">
        <title>Actinokineospora xiongansis sp. nov., isolated from soil of Baiyangdian.</title>
        <authorList>
            <person name="Zhang X."/>
        </authorList>
    </citation>
    <scope>NUCLEOTIDE SEQUENCE [LARGE SCALE GENOMIC DNA]</scope>
    <source>
        <strain evidence="1 2">HBU206404</strain>
    </source>
</reference>
<organism evidence="1 2">
    <name type="scientific">Actinokineospora xionganensis</name>
    <dbReference type="NCBI Taxonomy" id="2684470"/>
    <lineage>
        <taxon>Bacteria</taxon>
        <taxon>Bacillati</taxon>
        <taxon>Actinomycetota</taxon>
        <taxon>Actinomycetes</taxon>
        <taxon>Pseudonocardiales</taxon>
        <taxon>Pseudonocardiaceae</taxon>
        <taxon>Actinokineospora</taxon>
    </lineage>
</organism>
<sequence>MPTDRILDAQLVRMAATPGAVAAGQLPAGAGDPRVRAAVDAGEFAARAANGMAKFWACAMREELAGLREGLDADLDHRARIMAREGVAAARVGSGRQEP</sequence>
<comment type="caution">
    <text evidence="1">The sequence shown here is derived from an EMBL/GenBank/DDBJ whole genome shotgun (WGS) entry which is preliminary data.</text>
</comment>
<accession>A0ABR7LCQ8</accession>